<proteinExistence type="predicted"/>
<dbReference type="EMBL" id="HACA01020805">
    <property type="protein sequence ID" value="CDW38166.1"/>
    <property type="molecule type" value="Transcribed_RNA"/>
</dbReference>
<accession>A0A0K2UKE3</accession>
<organism evidence="2">
    <name type="scientific">Lepeophtheirus salmonis</name>
    <name type="common">Salmon louse</name>
    <name type="synonym">Caligus salmonis</name>
    <dbReference type="NCBI Taxonomy" id="72036"/>
    <lineage>
        <taxon>Eukaryota</taxon>
        <taxon>Metazoa</taxon>
        <taxon>Ecdysozoa</taxon>
        <taxon>Arthropoda</taxon>
        <taxon>Crustacea</taxon>
        <taxon>Multicrustacea</taxon>
        <taxon>Hexanauplia</taxon>
        <taxon>Copepoda</taxon>
        <taxon>Siphonostomatoida</taxon>
        <taxon>Caligidae</taxon>
        <taxon>Lepeophtheirus</taxon>
    </lineage>
</organism>
<evidence type="ECO:0000256" key="1">
    <source>
        <dbReference type="SAM" id="Phobius"/>
    </source>
</evidence>
<name>A0A0K2UKE3_LEPSM</name>
<keyword evidence="1" id="KW-1133">Transmembrane helix</keyword>
<reference evidence="2" key="1">
    <citation type="submission" date="2014-05" db="EMBL/GenBank/DDBJ databases">
        <authorList>
            <person name="Chronopoulou M."/>
        </authorList>
    </citation>
    <scope>NUCLEOTIDE SEQUENCE</scope>
    <source>
        <tissue evidence="2">Whole organism</tissue>
    </source>
</reference>
<feature type="transmembrane region" description="Helical" evidence="1">
    <location>
        <begin position="6"/>
        <end position="23"/>
    </location>
</feature>
<keyword evidence="1" id="KW-0472">Membrane</keyword>
<evidence type="ECO:0000313" key="2">
    <source>
        <dbReference type="EMBL" id="CDW38166.1"/>
    </source>
</evidence>
<protein>
    <submittedName>
        <fullName evidence="2">Uncharacterized protein</fullName>
    </submittedName>
</protein>
<sequence length="24" mass="2898">MNMHPFFSILFSAIHIIFCCYFSK</sequence>
<dbReference type="AlphaFoldDB" id="A0A0K2UKE3"/>
<keyword evidence="1" id="KW-0812">Transmembrane</keyword>